<sequence>MASSSQKTPPEEEEKDRDWLELGLGFGAACGKQQHQEEECVLPNPFPVPSVVSVSPSSSQLQAHQTELGLGLRLALGLGLDNDDHREIDHHMAVPFSNHHRLWKNQDDHTDHDLASWPSDGIPGLHDDWQLQVPNYLHDNHSTSGRCRPHPAGLWFTLQSYTNQKGEKLPQIPKAYIRVKDENLTVLMVKKYLVTKLGLSNEAEISVHDKFYHFIKLCHLYV</sequence>
<dbReference type="EMBL" id="BPVZ01000003">
    <property type="protein sequence ID" value="GKU88862.1"/>
    <property type="molecule type" value="Genomic_DNA"/>
</dbReference>
<evidence type="ECO:0000313" key="2">
    <source>
        <dbReference type="Proteomes" id="UP001054252"/>
    </source>
</evidence>
<proteinExistence type="predicted"/>
<name>A0AAV5HSX9_9ROSI</name>
<protein>
    <submittedName>
        <fullName evidence="1">Uncharacterized protein</fullName>
    </submittedName>
</protein>
<gene>
    <name evidence="1" type="ORF">SLEP1_g3078</name>
</gene>
<keyword evidence="2" id="KW-1185">Reference proteome</keyword>
<dbReference type="PANTHER" id="PTHR47290:SF6">
    <property type="entry name" value="UBIQUITIN-LIKE DOMAIN-CONTAINING PROTEIN"/>
    <property type="match status" value="1"/>
</dbReference>
<reference evidence="1 2" key="1">
    <citation type="journal article" date="2021" name="Commun. Biol.">
        <title>The genome of Shorea leprosula (Dipterocarpaceae) highlights the ecological relevance of drought in aseasonal tropical rainforests.</title>
        <authorList>
            <person name="Ng K.K.S."/>
            <person name="Kobayashi M.J."/>
            <person name="Fawcett J.A."/>
            <person name="Hatakeyama M."/>
            <person name="Paape T."/>
            <person name="Ng C.H."/>
            <person name="Ang C.C."/>
            <person name="Tnah L.H."/>
            <person name="Lee C.T."/>
            <person name="Nishiyama T."/>
            <person name="Sese J."/>
            <person name="O'Brien M.J."/>
            <person name="Copetti D."/>
            <person name="Mohd Noor M.I."/>
            <person name="Ong R.C."/>
            <person name="Putra M."/>
            <person name="Sireger I.Z."/>
            <person name="Indrioko S."/>
            <person name="Kosugi Y."/>
            <person name="Izuno A."/>
            <person name="Isagi Y."/>
            <person name="Lee S.L."/>
            <person name="Shimizu K.K."/>
        </authorList>
    </citation>
    <scope>NUCLEOTIDE SEQUENCE [LARGE SCALE GENOMIC DNA]</scope>
    <source>
        <strain evidence="1">214</strain>
    </source>
</reference>
<organism evidence="1 2">
    <name type="scientific">Rubroshorea leprosula</name>
    <dbReference type="NCBI Taxonomy" id="152421"/>
    <lineage>
        <taxon>Eukaryota</taxon>
        <taxon>Viridiplantae</taxon>
        <taxon>Streptophyta</taxon>
        <taxon>Embryophyta</taxon>
        <taxon>Tracheophyta</taxon>
        <taxon>Spermatophyta</taxon>
        <taxon>Magnoliopsida</taxon>
        <taxon>eudicotyledons</taxon>
        <taxon>Gunneridae</taxon>
        <taxon>Pentapetalae</taxon>
        <taxon>rosids</taxon>
        <taxon>malvids</taxon>
        <taxon>Malvales</taxon>
        <taxon>Dipterocarpaceae</taxon>
        <taxon>Rubroshorea</taxon>
    </lineage>
</organism>
<evidence type="ECO:0000313" key="1">
    <source>
        <dbReference type="EMBL" id="GKU88862.1"/>
    </source>
</evidence>
<dbReference type="AlphaFoldDB" id="A0AAV5HSX9"/>
<accession>A0AAV5HSX9</accession>
<dbReference type="InterPro" id="IPR044171">
    <property type="entry name" value="LAX2-like"/>
</dbReference>
<dbReference type="PANTHER" id="PTHR47290">
    <property type="entry name" value="RING FINGER PROTEIN"/>
    <property type="match status" value="1"/>
</dbReference>
<dbReference type="Proteomes" id="UP001054252">
    <property type="component" value="Unassembled WGS sequence"/>
</dbReference>
<comment type="caution">
    <text evidence="1">The sequence shown here is derived from an EMBL/GenBank/DDBJ whole genome shotgun (WGS) entry which is preliminary data.</text>
</comment>